<name>A0A2A9HFH5_TEPT2</name>
<proteinExistence type="predicted"/>
<dbReference type="InterPro" id="IPR006026">
    <property type="entry name" value="Peptidase_Metallo"/>
</dbReference>
<protein>
    <submittedName>
        <fullName evidence="8">Matrixin</fullName>
    </submittedName>
</protein>
<accession>A0A2A9HFH5</accession>
<gene>
    <name evidence="8" type="ORF">A9A59_1098</name>
</gene>
<dbReference type="SMART" id="SM00235">
    <property type="entry name" value="ZnMc"/>
    <property type="match status" value="1"/>
</dbReference>
<dbReference type="InterPro" id="IPR024079">
    <property type="entry name" value="MetalloPept_cat_dom_sf"/>
</dbReference>
<evidence type="ECO:0000256" key="1">
    <source>
        <dbReference type="ARBA" id="ARBA00022670"/>
    </source>
</evidence>
<dbReference type="PRINTS" id="PR00138">
    <property type="entry name" value="MATRIXIN"/>
</dbReference>
<evidence type="ECO:0000256" key="4">
    <source>
        <dbReference type="ARBA" id="ARBA00022833"/>
    </source>
</evidence>
<dbReference type="EMBL" id="PDJQ01000001">
    <property type="protein sequence ID" value="PFG73892.1"/>
    <property type="molecule type" value="Genomic_DNA"/>
</dbReference>
<dbReference type="SUPFAM" id="SSF55486">
    <property type="entry name" value="Metalloproteases ('zincins'), catalytic domain"/>
    <property type="match status" value="1"/>
</dbReference>
<keyword evidence="3" id="KW-0378">Hydrolase</keyword>
<feature type="compositionally biased region" description="Pro residues" evidence="6">
    <location>
        <begin position="294"/>
        <end position="324"/>
    </location>
</feature>
<dbReference type="InterPro" id="IPR001818">
    <property type="entry name" value="Pept_M10_metallopeptidase"/>
</dbReference>
<sequence>MHAPHRLRSHTAWRAIVGLLALAACAWGMALAVVLGSTGAVAESAPRFRDVETVFLVPHNGDWYIVKIAFFMYDDGSGNFAEAADAARREMVARFPGAYEVPPGSASAAYVTSGFKWMSGTASWAYNGEGAHAGVAAQAQSVMQAAAATWSNAGANFAFTGGGTTTAGTGACGGSGGGLDGQNTVGWAPQSGSVLAVACSWYSSTGSPYRAAIEFDMQFDPEWNWTTGIPATVDLESVALHEFGHALGLNHSSDYSAVMYASYPSGAIKRTLTQDDRDGLYAIYGQQGGGSTPTPTPTSTPSPTPTATPSASPSPSPSPSPTPTGTPSATATPTRTPTNTPTPTRTPTPTPTLPGGGFTPTPTPTMPPTATPTPPSWPTATPTRTPTATPTRTPPGPPASPTGRPSLPVRPGANLFTWPGNDAPPAVALAGLPAIRAVYEYDPFTGQWKRYVAGAPDYLNTIPLLQKGRVYWFLATAPATITVEP</sequence>
<dbReference type="GO" id="GO:0008270">
    <property type="term" value="F:zinc ion binding"/>
    <property type="evidence" value="ECO:0007669"/>
    <property type="project" value="InterPro"/>
</dbReference>
<dbReference type="Proteomes" id="UP000223071">
    <property type="component" value="Unassembled WGS sequence"/>
</dbReference>
<organism evidence="8 9">
    <name type="scientific">Tepidiforma thermophila (strain KCTC 52669 / CGMCC 1.13589 / G233)</name>
    <dbReference type="NCBI Taxonomy" id="2761530"/>
    <lineage>
        <taxon>Bacteria</taxon>
        <taxon>Bacillati</taxon>
        <taxon>Chloroflexota</taxon>
        <taxon>Tepidiformia</taxon>
        <taxon>Tepidiformales</taxon>
        <taxon>Tepidiformaceae</taxon>
        <taxon>Tepidiforma</taxon>
    </lineage>
</organism>
<comment type="caution">
    <text evidence="8">The sequence shown here is derived from an EMBL/GenBank/DDBJ whole genome shotgun (WGS) entry which is preliminary data.</text>
</comment>
<feature type="compositionally biased region" description="Pro residues" evidence="6">
    <location>
        <begin position="361"/>
        <end position="377"/>
    </location>
</feature>
<dbReference type="GO" id="GO:0006508">
    <property type="term" value="P:proteolysis"/>
    <property type="evidence" value="ECO:0007669"/>
    <property type="project" value="UniProtKB-KW"/>
</dbReference>
<feature type="domain" description="Peptidase metallopeptidase" evidence="7">
    <location>
        <begin position="113"/>
        <end position="286"/>
    </location>
</feature>
<reference evidence="8 9" key="1">
    <citation type="submission" date="2017-09" db="EMBL/GenBank/DDBJ databases">
        <title>Sequencing the genomes of two abundant thermophiles in Great Basin hot springs: Thermocrinis jamiesonii and novel Chloroflexi Thermoflexus hugenholtzii.</title>
        <authorList>
            <person name="Hedlund B."/>
        </authorList>
    </citation>
    <scope>NUCLEOTIDE SEQUENCE [LARGE SCALE GENOMIC DNA]</scope>
    <source>
        <strain evidence="8 9">G233</strain>
    </source>
</reference>
<keyword evidence="9" id="KW-1185">Reference proteome</keyword>
<feature type="compositionally biased region" description="Low complexity" evidence="6">
    <location>
        <begin position="378"/>
        <end position="391"/>
    </location>
</feature>
<evidence type="ECO:0000259" key="7">
    <source>
        <dbReference type="SMART" id="SM00235"/>
    </source>
</evidence>
<evidence type="ECO:0000256" key="3">
    <source>
        <dbReference type="ARBA" id="ARBA00022801"/>
    </source>
</evidence>
<feature type="region of interest" description="Disordered" evidence="6">
    <location>
        <begin position="282"/>
        <end position="410"/>
    </location>
</feature>
<dbReference type="PANTHER" id="PTHR10201">
    <property type="entry name" value="MATRIX METALLOPROTEINASE"/>
    <property type="match status" value="1"/>
</dbReference>
<dbReference type="GO" id="GO:0004222">
    <property type="term" value="F:metalloendopeptidase activity"/>
    <property type="evidence" value="ECO:0007669"/>
    <property type="project" value="InterPro"/>
</dbReference>
<dbReference type="RefSeq" id="WP_133117522.1">
    <property type="nucleotide sequence ID" value="NZ_PDJQ01000001.1"/>
</dbReference>
<dbReference type="Pfam" id="PF00413">
    <property type="entry name" value="Peptidase_M10"/>
    <property type="match status" value="1"/>
</dbReference>
<dbReference type="PROSITE" id="PS51257">
    <property type="entry name" value="PROKAR_LIPOPROTEIN"/>
    <property type="match status" value="1"/>
</dbReference>
<keyword evidence="1" id="KW-0645">Protease</keyword>
<evidence type="ECO:0000313" key="8">
    <source>
        <dbReference type="EMBL" id="PFG73892.1"/>
    </source>
</evidence>
<evidence type="ECO:0000256" key="2">
    <source>
        <dbReference type="ARBA" id="ARBA00022723"/>
    </source>
</evidence>
<evidence type="ECO:0000256" key="6">
    <source>
        <dbReference type="SAM" id="MobiDB-lite"/>
    </source>
</evidence>
<evidence type="ECO:0000313" key="9">
    <source>
        <dbReference type="Proteomes" id="UP000223071"/>
    </source>
</evidence>
<dbReference type="GO" id="GO:0031012">
    <property type="term" value="C:extracellular matrix"/>
    <property type="evidence" value="ECO:0007669"/>
    <property type="project" value="InterPro"/>
</dbReference>
<keyword evidence="2" id="KW-0479">Metal-binding</keyword>
<dbReference type="InterPro" id="IPR021190">
    <property type="entry name" value="Pept_M10A"/>
</dbReference>
<dbReference type="AlphaFoldDB" id="A0A2A9HFH5"/>
<keyword evidence="4" id="KW-0862">Zinc</keyword>
<keyword evidence="5" id="KW-0482">Metalloprotease</keyword>
<evidence type="ECO:0000256" key="5">
    <source>
        <dbReference type="ARBA" id="ARBA00023049"/>
    </source>
</evidence>
<feature type="compositionally biased region" description="Low complexity" evidence="6">
    <location>
        <begin position="325"/>
        <end position="343"/>
    </location>
</feature>
<dbReference type="PANTHER" id="PTHR10201:SF323">
    <property type="entry name" value="MATRIX METALLOPROTEINASE-21"/>
    <property type="match status" value="1"/>
</dbReference>
<dbReference type="Gene3D" id="3.40.390.10">
    <property type="entry name" value="Collagenase (Catalytic Domain)"/>
    <property type="match status" value="1"/>
</dbReference>